<dbReference type="RefSeq" id="WP_237382565.1">
    <property type="nucleotide sequence ID" value="NZ_CP071793.1"/>
</dbReference>
<sequence length="225" mass="24676">MTADETFSLFAGLNDEARAELARLATIVSLDRGALFFRQGGAADRCFYLLHGQVKLAQITADGKQVIPRLVQPRQMFGGVAAWSGTTYPVTAEAILPSRAYAWPGPLLFDFMQAHPTVLVAALRFVSQRLLDVQDRLCDWTLGSIDRRLAKRLLDLSATAASGLTREVQGLSRQDMAEMIGTTLYSVSRILQGWKADGLVEVGRRRVRILDRNALATIAGTSKDP</sequence>
<dbReference type="SMART" id="SM00419">
    <property type="entry name" value="HTH_CRP"/>
    <property type="match status" value="1"/>
</dbReference>
<dbReference type="SMART" id="SM00100">
    <property type="entry name" value="cNMP"/>
    <property type="match status" value="1"/>
</dbReference>
<protein>
    <submittedName>
        <fullName evidence="6">Crp/Fnr family transcriptional regulator</fullName>
    </submittedName>
</protein>
<dbReference type="GO" id="GO:0005829">
    <property type="term" value="C:cytosol"/>
    <property type="evidence" value="ECO:0007669"/>
    <property type="project" value="TreeGrafter"/>
</dbReference>
<evidence type="ECO:0000256" key="2">
    <source>
        <dbReference type="ARBA" id="ARBA00023125"/>
    </source>
</evidence>
<dbReference type="InterPro" id="IPR012318">
    <property type="entry name" value="HTH_CRP"/>
</dbReference>
<evidence type="ECO:0000256" key="3">
    <source>
        <dbReference type="ARBA" id="ARBA00023163"/>
    </source>
</evidence>
<dbReference type="Gene3D" id="1.10.10.10">
    <property type="entry name" value="Winged helix-like DNA-binding domain superfamily/Winged helix DNA-binding domain"/>
    <property type="match status" value="1"/>
</dbReference>
<reference evidence="6" key="1">
    <citation type="submission" date="2021-03" db="EMBL/GenBank/DDBJ databases">
        <title>Acanthopleuribacteraceae sp. M133.</title>
        <authorList>
            <person name="Wang G."/>
        </authorList>
    </citation>
    <scope>NUCLEOTIDE SEQUENCE</scope>
    <source>
        <strain evidence="6">M133</strain>
    </source>
</reference>
<accession>A0A8A4TR52</accession>
<dbReference type="SUPFAM" id="SSF51206">
    <property type="entry name" value="cAMP-binding domain-like"/>
    <property type="match status" value="1"/>
</dbReference>
<dbReference type="Gene3D" id="2.60.120.10">
    <property type="entry name" value="Jelly Rolls"/>
    <property type="match status" value="1"/>
</dbReference>
<name>A0A8A4TR52_SULCO</name>
<evidence type="ECO:0000259" key="5">
    <source>
        <dbReference type="PROSITE" id="PS51063"/>
    </source>
</evidence>
<dbReference type="InterPro" id="IPR018490">
    <property type="entry name" value="cNMP-bd_dom_sf"/>
</dbReference>
<evidence type="ECO:0000256" key="1">
    <source>
        <dbReference type="ARBA" id="ARBA00023015"/>
    </source>
</evidence>
<proteinExistence type="predicted"/>
<dbReference type="PROSITE" id="PS51063">
    <property type="entry name" value="HTH_CRP_2"/>
    <property type="match status" value="1"/>
</dbReference>
<dbReference type="PROSITE" id="PS50042">
    <property type="entry name" value="CNMP_BINDING_3"/>
    <property type="match status" value="1"/>
</dbReference>
<organism evidence="6 7">
    <name type="scientific">Sulfidibacter corallicola</name>
    <dbReference type="NCBI Taxonomy" id="2818388"/>
    <lineage>
        <taxon>Bacteria</taxon>
        <taxon>Pseudomonadati</taxon>
        <taxon>Acidobacteriota</taxon>
        <taxon>Holophagae</taxon>
        <taxon>Acanthopleuribacterales</taxon>
        <taxon>Acanthopleuribacteraceae</taxon>
        <taxon>Sulfidibacter</taxon>
    </lineage>
</organism>
<dbReference type="CDD" id="cd00038">
    <property type="entry name" value="CAP_ED"/>
    <property type="match status" value="1"/>
</dbReference>
<keyword evidence="3" id="KW-0804">Transcription</keyword>
<keyword evidence="7" id="KW-1185">Reference proteome</keyword>
<feature type="domain" description="Cyclic nucleotide-binding" evidence="4">
    <location>
        <begin position="9"/>
        <end position="94"/>
    </location>
</feature>
<dbReference type="EMBL" id="CP071793">
    <property type="protein sequence ID" value="QTD52456.1"/>
    <property type="molecule type" value="Genomic_DNA"/>
</dbReference>
<feature type="domain" description="HTH crp-type" evidence="5">
    <location>
        <begin position="143"/>
        <end position="213"/>
    </location>
</feature>
<dbReference type="SUPFAM" id="SSF46785">
    <property type="entry name" value="Winged helix' DNA-binding domain"/>
    <property type="match status" value="1"/>
</dbReference>
<dbReference type="GO" id="GO:0003700">
    <property type="term" value="F:DNA-binding transcription factor activity"/>
    <property type="evidence" value="ECO:0007669"/>
    <property type="project" value="TreeGrafter"/>
</dbReference>
<evidence type="ECO:0000313" key="6">
    <source>
        <dbReference type="EMBL" id="QTD52456.1"/>
    </source>
</evidence>
<dbReference type="PANTHER" id="PTHR24567:SF28">
    <property type="entry name" value="LISTERIOLYSIN REGULATORY PROTEIN"/>
    <property type="match status" value="1"/>
</dbReference>
<dbReference type="Proteomes" id="UP000663929">
    <property type="component" value="Chromosome"/>
</dbReference>
<gene>
    <name evidence="6" type="ORF">J3U87_08290</name>
</gene>
<dbReference type="GO" id="GO:0003677">
    <property type="term" value="F:DNA binding"/>
    <property type="evidence" value="ECO:0007669"/>
    <property type="project" value="UniProtKB-KW"/>
</dbReference>
<dbReference type="PANTHER" id="PTHR24567">
    <property type="entry name" value="CRP FAMILY TRANSCRIPTIONAL REGULATORY PROTEIN"/>
    <property type="match status" value="1"/>
</dbReference>
<keyword evidence="1" id="KW-0805">Transcription regulation</keyword>
<evidence type="ECO:0000313" key="7">
    <source>
        <dbReference type="Proteomes" id="UP000663929"/>
    </source>
</evidence>
<dbReference type="InterPro" id="IPR036390">
    <property type="entry name" value="WH_DNA-bd_sf"/>
</dbReference>
<dbReference type="AlphaFoldDB" id="A0A8A4TR52"/>
<dbReference type="InterPro" id="IPR036388">
    <property type="entry name" value="WH-like_DNA-bd_sf"/>
</dbReference>
<dbReference type="InterPro" id="IPR014710">
    <property type="entry name" value="RmlC-like_jellyroll"/>
</dbReference>
<dbReference type="Pfam" id="PF13545">
    <property type="entry name" value="HTH_Crp_2"/>
    <property type="match status" value="1"/>
</dbReference>
<keyword evidence="2" id="KW-0238">DNA-binding</keyword>
<evidence type="ECO:0000259" key="4">
    <source>
        <dbReference type="PROSITE" id="PS50042"/>
    </source>
</evidence>
<dbReference type="InterPro" id="IPR000595">
    <property type="entry name" value="cNMP-bd_dom"/>
</dbReference>
<dbReference type="InterPro" id="IPR050397">
    <property type="entry name" value="Env_Response_Regulators"/>
</dbReference>
<dbReference type="Pfam" id="PF00027">
    <property type="entry name" value="cNMP_binding"/>
    <property type="match status" value="1"/>
</dbReference>
<dbReference type="KEGG" id="scor:J3U87_08290"/>
<dbReference type="CDD" id="cd00092">
    <property type="entry name" value="HTH_CRP"/>
    <property type="match status" value="1"/>
</dbReference>